<dbReference type="Pfam" id="PF11897">
    <property type="entry name" value="DUF3417"/>
    <property type="match status" value="1"/>
</dbReference>
<gene>
    <name evidence="6" type="primary">glgP</name>
    <name evidence="6" type="ORF">KKR91_02435</name>
</gene>
<name>A0A975M6V4_9MICC</name>
<dbReference type="Pfam" id="PF00343">
    <property type="entry name" value="Phosphorylase"/>
    <property type="match status" value="1"/>
</dbReference>
<feature type="domain" description="DUF3417" evidence="5">
    <location>
        <begin position="13"/>
        <end position="120"/>
    </location>
</feature>
<dbReference type="InterPro" id="IPR024517">
    <property type="entry name" value="Glycogen_phosphorylase_DUF3417"/>
</dbReference>
<accession>A0A975M6V4</accession>
<dbReference type="Gene3D" id="3.40.50.2000">
    <property type="entry name" value="Glycogen Phosphorylase B"/>
    <property type="match status" value="3"/>
</dbReference>
<dbReference type="InterPro" id="IPR000811">
    <property type="entry name" value="Glyco_trans_35"/>
</dbReference>
<evidence type="ECO:0000256" key="2">
    <source>
        <dbReference type="ARBA" id="ARBA00006047"/>
    </source>
</evidence>
<evidence type="ECO:0000259" key="5">
    <source>
        <dbReference type="Pfam" id="PF11897"/>
    </source>
</evidence>
<evidence type="ECO:0000313" key="7">
    <source>
        <dbReference type="Proteomes" id="UP000676885"/>
    </source>
</evidence>
<dbReference type="SUPFAM" id="SSF53756">
    <property type="entry name" value="UDP-Glycosyltransferase/glycogen phosphorylase"/>
    <property type="match status" value="1"/>
</dbReference>
<dbReference type="EMBL" id="CP076022">
    <property type="protein sequence ID" value="QWC10526.1"/>
    <property type="molecule type" value="Genomic_DNA"/>
</dbReference>
<feature type="modified residue" description="N6-(pyridoxal phosphate)lysine" evidence="4">
    <location>
        <position position="607"/>
    </location>
</feature>
<dbReference type="Proteomes" id="UP000676885">
    <property type="component" value="Chromosome"/>
</dbReference>
<dbReference type="GO" id="GO:0005975">
    <property type="term" value="P:carbohydrate metabolic process"/>
    <property type="evidence" value="ECO:0007669"/>
    <property type="project" value="InterPro"/>
</dbReference>
<protein>
    <submittedName>
        <fullName evidence="6">Alpha-glucan family phosphorylase</fullName>
    </submittedName>
</protein>
<comment type="similarity">
    <text evidence="2">Belongs to the glycogen phosphorylase family.</text>
</comment>
<evidence type="ECO:0000313" key="6">
    <source>
        <dbReference type="EMBL" id="QWC10526.1"/>
    </source>
</evidence>
<dbReference type="GO" id="GO:0030170">
    <property type="term" value="F:pyridoxal phosphate binding"/>
    <property type="evidence" value="ECO:0007669"/>
    <property type="project" value="InterPro"/>
</dbReference>
<dbReference type="RefSeq" id="WP_210231795.1">
    <property type="nucleotide sequence ID" value="NZ_CP076022.1"/>
</dbReference>
<dbReference type="PIRSF" id="PIRSF000460">
    <property type="entry name" value="Pprylas_GlgP"/>
    <property type="match status" value="1"/>
</dbReference>
<dbReference type="PANTHER" id="PTHR42655:SF1">
    <property type="entry name" value="GLYCOGEN PHOSPHORYLASE"/>
    <property type="match status" value="1"/>
</dbReference>
<evidence type="ECO:0000256" key="4">
    <source>
        <dbReference type="PIRSR" id="PIRSR000460-1"/>
    </source>
</evidence>
<organism evidence="6 7">
    <name type="scientific">Arthrobacter jiangjiafuii</name>
    <dbReference type="NCBI Taxonomy" id="2817475"/>
    <lineage>
        <taxon>Bacteria</taxon>
        <taxon>Bacillati</taxon>
        <taxon>Actinomycetota</taxon>
        <taxon>Actinomycetes</taxon>
        <taxon>Micrococcales</taxon>
        <taxon>Micrococcaceae</taxon>
        <taxon>Arthrobacter</taxon>
    </lineage>
</organism>
<sequence>MKAIRRFTVRTVLPESIAPLSKLASNLRWSWHEPTTRLFADLDPAAWQASGHDPVKFLGSVSRASLERMAQDTGLVERIGALGADLEDYLAGPRWYQSLGEDAPRSVAYFSPEYGISAVLPQYSGGLGILAGDHLKAASDLGVPLVAVGLLYQAGYFKQALSRDGWQLETYPVLDPNGLPLTLLREQDGTPARVSLPLPNNRRLLAQIWRADVGRVPLLLLDSDVTGNDDAARGITDRLYGGGGDHRLQQELLLGMGGVKALRVYERLTGAAGPEVFHTNEGHAGFQGIERIRELMDTGMGWEEALAATRSNTVFTTHTPVPAGIDRFDQSQIRHFLSAGLAQSVPTDKVLGLGAETYDGGDPGKFNMAVMGLRLAQRANGVAKLHGEVSRQMFSGLWPGFDVSEIPITSVTNGVHVPTWVDPELTKLAREKFGVETVHDRDWGRAYEIADQDLWDLRRRLRSNLIVDVRRRVRSAWRKRGATDPELAWTDNVLDPDILTIGFARRVPTYKRLTLMLRDPARLKALLLHPTHPIQVVVAGKSHPADEQGKKLIQDLVRFTDDPAVRHRIVFLPNYDIAMARTLFPGCDVWLNNPLRPLEASGTSGMKSAINGGLNLSVLDGWWDEMYDGDNGWAIPSANPSQGAHTREVFNPDQRDDLEAAALYDLLEKSVAPLFYGKEPPAEAGAAGPSDVPAHSLPHEWLEMVKHTLADLGPAVSANRMLREYVNRLYRPAGESGRAASADGYAAARDLAAWITRIRDGFSAVSVEHVDSIGITDDPQIGDELTVQAYVSLGSLRPEDVSVEVAYGKAMENDQLRDPRTAGLAHVEDLGSGRHLFSGTIGIENAGPFGYTVRVIPVHSGLASKAELGLVANA</sequence>
<keyword evidence="4" id="KW-0663">Pyridoxal phosphate</keyword>
<dbReference type="KEGG" id="ajg:KKR91_02435"/>
<evidence type="ECO:0000256" key="1">
    <source>
        <dbReference type="ARBA" id="ARBA00001275"/>
    </source>
</evidence>
<dbReference type="AlphaFoldDB" id="A0A975M6V4"/>
<keyword evidence="3" id="KW-0021">Allosteric enzyme</keyword>
<dbReference type="NCBIfam" id="TIGR02094">
    <property type="entry name" value="more_P_ylases"/>
    <property type="match status" value="1"/>
</dbReference>
<reference evidence="6 7" key="1">
    <citation type="submission" date="2021-05" db="EMBL/GenBank/DDBJ databases">
        <title>Novel species in genus Arthrobacter.</title>
        <authorList>
            <person name="Zhang G."/>
        </authorList>
    </citation>
    <scope>NUCLEOTIDE SEQUENCE [LARGE SCALE GENOMIC DNA]</scope>
    <source>
        <strain evidence="7">zg-ZUI227</strain>
    </source>
</reference>
<keyword evidence="7" id="KW-1185">Reference proteome</keyword>
<dbReference type="PANTHER" id="PTHR42655">
    <property type="entry name" value="GLYCOGEN PHOSPHORYLASE"/>
    <property type="match status" value="1"/>
</dbReference>
<dbReference type="InterPro" id="IPR052182">
    <property type="entry name" value="Glycogen/Maltodextrin_Phosph"/>
</dbReference>
<dbReference type="GO" id="GO:0008184">
    <property type="term" value="F:glycogen phosphorylase activity"/>
    <property type="evidence" value="ECO:0007669"/>
    <property type="project" value="InterPro"/>
</dbReference>
<proteinExistence type="inferred from homology"/>
<dbReference type="InterPro" id="IPR011834">
    <property type="entry name" value="Agluc_phsphrylas"/>
</dbReference>
<comment type="catalytic activity">
    <reaction evidence="1">
        <text>[(1-&gt;4)-alpha-D-glucosyl](n) + phosphate = [(1-&gt;4)-alpha-D-glucosyl](n-1) + alpha-D-glucose 1-phosphate</text>
        <dbReference type="Rhea" id="RHEA:41732"/>
        <dbReference type="Rhea" id="RHEA-COMP:9584"/>
        <dbReference type="Rhea" id="RHEA-COMP:9586"/>
        <dbReference type="ChEBI" id="CHEBI:15444"/>
        <dbReference type="ChEBI" id="CHEBI:43474"/>
        <dbReference type="ChEBI" id="CHEBI:58601"/>
        <dbReference type="EC" id="2.4.1.1"/>
    </reaction>
</comment>
<evidence type="ECO:0000256" key="3">
    <source>
        <dbReference type="ARBA" id="ARBA00022533"/>
    </source>
</evidence>